<reference evidence="1 2" key="1">
    <citation type="submission" date="2020-05" db="EMBL/GenBank/DDBJ databases">
        <title>Hymenobacter terrestris sp. nov. and Hymenobacter lapidiphilus sp. nov., isolated from regoliths in Antarctica.</title>
        <authorList>
            <person name="Sedlacek I."/>
            <person name="Pantucek R."/>
            <person name="Zeman M."/>
            <person name="Holochova P."/>
            <person name="Kralova S."/>
            <person name="Stankova E."/>
            <person name="Sedo O."/>
            <person name="Micenkova L."/>
            <person name="Svec P."/>
            <person name="Gupta V."/>
            <person name="Sood U."/>
            <person name="Korpole U.S."/>
            <person name="Lal R."/>
        </authorList>
    </citation>
    <scope>NUCLEOTIDE SEQUENCE [LARGE SCALE GENOMIC DNA]</scope>
    <source>
        <strain evidence="1 2">P5342</strain>
    </source>
</reference>
<proteinExistence type="predicted"/>
<evidence type="ECO:0000313" key="1">
    <source>
        <dbReference type="EMBL" id="NVO32322.1"/>
    </source>
</evidence>
<sequence length="202" mass="21494">MPTSPLSRLLLAGLTLTLLAPTLSGCELSSSVPREVLPPVTQTGANKAGALVNGATWLPLAGVLFGSPAYRVRVNRTPQSGRGFEFSLSLRRQAPEGSEKYYPKPDSNIRFYLPSVLAPGSFALNESVTAPFPSAQGRHGVLTDYTTSPVFNYPTGSGPASGQLVITRFDTVGRVVAGTFEFTGQRGAELIKVTQGRFDVTY</sequence>
<gene>
    <name evidence="1" type="ORF">HW554_13975</name>
</gene>
<dbReference type="AlphaFoldDB" id="A0A7Y7U6F3"/>
<comment type="caution">
    <text evidence="1">The sequence shown here is derived from an EMBL/GenBank/DDBJ whole genome shotgun (WGS) entry which is preliminary data.</text>
</comment>
<keyword evidence="2" id="KW-1185">Reference proteome</keyword>
<accession>A0A7Y7U6F3</accession>
<protein>
    <submittedName>
        <fullName evidence="1">Uncharacterized protein</fullName>
    </submittedName>
</protein>
<dbReference type="Proteomes" id="UP000565521">
    <property type="component" value="Unassembled WGS sequence"/>
</dbReference>
<organism evidence="1 2">
    <name type="scientific">Hymenobacter lapidiphilus</name>
    <dbReference type="NCBI Taxonomy" id="2608003"/>
    <lineage>
        <taxon>Bacteria</taxon>
        <taxon>Pseudomonadati</taxon>
        <taxon>Bacteroidota</taxon>
        <taxon>Cytophagia</taxon>
        <taxon>Cytophagales</taxon>
        <taxon>Hymenobacteraceae</taxon>
        <taxon>Hymenobacter</taxon>
    </lineage>
</organism>
<name>A0A7Y7U6F3_9BACT</name>
<evidence type="ECO:0000313" key="2">
    <source>
        <dbReference type="Proteomes" id="UP000565521"/>
    </source>
</evidence>
<dbReference type="RefSeq" id="WP_176909201.1">
    <property type="nucleotide sequence ID" value="NZ_JABKAU010000027.1"/>
</dbReference>
<dbReference type="EMBL" id="JABKAU010000027">
    <property type="protein sequence ID" value="NVO32322.1"/>
    <property type="molecule type" value="Genomic_DNA"/>
</dbReference>